<keyword evidence="3" id="KW-0540">Nuclease</keyword>
<dbReference type="PANTHER" id="PTHR23355:SF65">
    <property type="entry name" value="EXORIBONUCLEASE CYT-4, PUTATIVE (AFU_ORTHOLOGUE AFUA_7G01550)-RELATED"/>
    <property type="match status" value="1"/>
</dbReference>
<feature type="compositionally biased region" description="Low complexity" evidence="1">
    <location>
        <begin position="428"/>
        <end position="461"/>
    </location>
</feature>
<evidence type="ECO:0000313" key="3">
    <source>
        <dbReference type="EMBL" id="KAL2912254.1"/>
    </source>
</evidence>
<organism evidence="3 4">
    <name type="scientific">Polyrhizophydium stewartii</name>
    <dbReference type="NCBI Taxonomy" id="2732419"/>
    <lineage>
        <taxon>Eukaryota</taxon>
        <taxon>Fungi</taxon>
        <taxon>Fungi incertae sedis</taxon>
        <taxon>Chytridiomycota</taxon>
        <taxon>Chytridiomycota incertae sedis</taxon>
        <taxon>Chytridiomycetes</taxon>
        <taxon>Rhizophydiales</taxon>
        <taxon>Rhizophydiales incertae sedis</taxon>
        <taxon>Polyrhizophydium</taxon>
    </lineage>
</organism>
<dbReference type="SMART" id="SM00955">
    <property type="entry name" value="RNB"/>
    <property type="match status" value="1"/>
</dbReference>
<dbReference type="PANTHER" id="PTHR23355">
    <property type="entry name" value="RIBONUCLEASE"/>
    <property type="match status" value="1"/>
</dbReference>
<dbReference type="Proteomes" id="UP001527925">
    <property type="component" value="Unassembled WGS sequence"/>
</dbReference>
<feature type="domain" description="RNB" evidence="2">
    <location>
        <begin position="923"/>
        <end position="1330"/>
    </location>
</feature>
<protein>
    <submittedName>
        <fullName evidence="3">3'-5' RNA exonuclease complex component</fullName>
        <ecNumber evidence="3">3.1.13.1</ecNumber>
    </submittedName>
</protein>
<feature type="region of interest" description="Disordered" evidence="1">
    <location>
        <begin position="418"/>
        <end position="473"/>
    </location>
</feature>
<feature type="region of interest" description="Disordered" evidence="1">
    <location>
        <begin position="719"/>
        <end position="742"/>
    </location>
</feature>
<evidence type="ECO:0000256" key="1">
    <source>
        <dbReference type="SAM" id="MobiDB-lite"/>
    </source>
</evidence>
<dbReference type="Pfam" id="PF00773">
    <property type="entry name" value="RNB"/>
    <property type="match status" value="1"/>
</dbReference>
<name>A0ABR4MYE6_9FUNG</name>
<accession>A0ABR4MYE6</accession>
<keyword evidence="3" id="KW-0378">Hydrolase</keyword>
<dbReference type="InterPro" id="IPR012340">
    <property type="entry name" value="NA-bd_OB-fold"/>
</dbReference>
<keyword evidence="3" id="KW-0269">Exonuclease</keyword>
<comment type="caution">
    <text evidence="3">The sequence shown here is derived from an EMBL/GenBank/DDBJ whole genome shotgun (WGS) entry which is preliminary data.</text>
</comment>
<keyword evidence="4" id="KW-1185">Reference proteome</keyword>
<dbReference type="SUPFAM" id="SSF50249">
    <property type="entry name" value="Nucleic acid-binding proteins"/>
    <property type="match status" value="1"/>
</dbReference>
<dbReference type="EC" id="3.1.13.1" evidence="3"/>
<sequence length="1534" mass="165598">MRSKPRGLADMPAPVLIEILDWLDLPTIAAAAGCCRALARAAPQGLVGKMLRARDLAVCTETSASLSPAAAEGPRTQCRLFPVRADFAACTVTFEPRPSTASTAIAGRGVSPAFVATRTIASPPPVLAPDATVRCVTSTSVTRVRYEGWTELIRSYYSGRPQVAVAARLSASQAAALATAAFHAASRPELERMYWFNLDPGHHVLGEPCVQLVYETRPPANPAAEPGSVDAMPSVVLVRAVAHISWLLSTLRKLRPPPVPTNQPRAVLLRTRLNLSEAELLDERMLALLAYDSRRPDAGSLSHSELTELASSLAAAPAFPPIERRIRIEHALRAQFSCNPDSLWKYSFVKRFIANPSEVADWSALTPDAKTAMCAQIALRVTSFSTVVAALGPAAAAAAVGVVPTAVTVGQRATISTTRAALRQPREAQPVTAAKPAPAKTHQAPPAQAPAAPARAQSPPADTSLASLERRQKQSAERPAVLAVGDLVEVRRSGKTQVGVIIHILDSGFTNFTTMLFNGHIAVHSKNDVFFSVPGWAYLPRIQRMPTDPTAAAGAVGISVESGRHLAAAGIPRSVTYHLAAFTSAVDSNLTHFTDEFLNLHLALLDRSSAQADNGSDAGSRDILVTPREAAQIVTRQADPSPSEIYAAYLHMCRSTTQFAAADSFNLLERPQFRVLSHEESKQVHWVIEQVQRFGRSPSNELPFGSFLAKVRRLVQEARATTSQTTSGNASAATTEPQNQPQDAALDIAFDDSDRVFIRTIIDSLGVAPNFPSHERSFAQTQVLKRLSPLYAFYPTEKDVLLFLKEIGVHAPWENPATLRISRKGRLSFVGNDAGKLIDARTNALVNDILSSKVIAYDDQGKCVMQPPPASASAAMAAAAQNKDQAVSVRDAFSKHIIALPEEASEGAPVAQYYTTDTVAASRVDFGEQRVYIIDSPTAHELDDGFSIEDRPDGTWVHVHIADPTAYIPPGSDTALASQLRGNSVYLPERVYSMMPEILSDERFGLEVSPCALTFSARLGADGNIVDYKVQPAIIRRPVVTQYGLVDDVLDWASVPGFNAPRDSLPVWARRYFEVQDENAKAKAQATSPPTHKNPRRVPAVFDDADKAALRRLHEIALRHFSFRKSQGAFVPEQLNSSVSIQPYPLPEWDLWKSGTDAAQGSRNVAPLISLDSYSLSYLSPSHVLVSEMMILAGRVAARFAIDHGVPIPFRGQPSLRAAVSAKTASPLTFQTDLDLVHALLATVDRDFGLMPYASMQRLLPFLPSAQWSLDPISHSLMGLPGIEPRMDGGQAALGGAPPSGMVGYVKATSPLRRYKDMLVHWQFKAVFSARAIAAGTDLSREAAGAAPRLPFTRSQVEALIPHLHASQKSTQDLSKRADRFWTLEWVRRRELLATGHSPALSDAEMDQFALAPGCTDFAEHARRGELGGGTMPAVRGHTIIEPLDVSAMQGQSTASRPVYTAIVMDDVNEQFYGGGSAGRARTMRVAVVELGGIQVGCILDPVSSGARRRGDIVSVVLERVDPNLGRMVMRQVG</sequence>
<reference evidence="3 4" key="1">
    <citation type="submission" date="2023-09" db="EMBL/GenBank/DDBJ databases">
        <title>Pangenome analysis of Batrachochytrium dendrobatidis and related Chytrids.</title>
        <authorList>
            <person name="Yacoub M.N."/>
            <person name="Stajich J.E."/>
            <person name="James T.Y."/>
        </authorList>
    </citation>
    <scope>NUCLEOTIDE SEQUENCE [LARGE SCALE GENOMIC DNA]</scope>
    <source>
        <strain evidence="3 4">JEL0888</strain>
    </source>
</reference>
<dbReference type="InterPro" id="IPR050180">
    <property type="entry name" value="RNR_Ribonuclease"/>
</dbReference>
<dbReference type="EMBL" id="JADGIZ020000072">
    <property type="protein sequence ID" value="KAL2912254.1"/>
    <property type="molecule type" value="Genomic_DNA"/>
</dbReference>
<dbReference type="GO" id="GO:0008859">
    <property type="term" value="F:exoribonuclease II activity"/>
    <property type="evidence" value="ECO:0007669"/>
    <property type="project" value="UniProtKB-EC"/>
</dbReference>
<evidence type="ECO:0000313" key="4">
    <source>
        <dbReference type="Proteomes" id="UP001527925"/>
    </source>
</evidence>
<gene>
    <name evidence="3" type="primary">MSU1</name>
    <name evidence="3" type="ORF">HK105_208245</name>
</gene>
<proteinExistence type="predicted"/>
<evidence type="ECO:0000259" key="2">
    <source>
        <dbReference type="SMART" id="SM00955"/>
    </source>
</evidence>
<dbReference type="InterPro" id="IPR001900">
    <property type="entry name" value="RNase_II/R"/>
</dbReference>